<dbReference type="OrthoDB" id="3931141at2"/>
<dbReference type="GO" id="GO:0005737">
    <property type="term" value="C:cytoplasm"/>
    <property type="evidence" value="ECO:0007669"/>
    <property type="project" value="TreeGrafter"/>
</dbReference>
<dbReference type="PANTHER" id="PTHR45527:SF1">
    <property type="entry name" value="FATTY ACID SYNTHASE"/>
    <property type="match status" value="1"/>
</dbReference>
<dbReference type="Gene3D" id="1.10.1200.10">
    <property type="entry name" value="ACP-like"/>
    <property type="match status" value="1"/>
</dbReference>
<keyword evidence="2" id="KW-0596">Phosphopantetheine</keyword>
<evidence type="ECO:0000256" key="3">
    <source>
        <dbReference type="ARBA" id="ARBA00022553"/>
    </source>
</evidence>
<feature type="domain" description="Carrier" evidence="4">
    <location>
        <begin position="467"/>
        <end position="542"/>
    </location>
</feature>
<dbReference type="HOGENOM" id="CLU_000022_2_9_11"/>
<evidence type="ECO:0000313" key="5">
    <source>
        <dbReference type="EMBL" id="ADJ47965.1"/>
    </source>
</evidence>
<sequence>MTDVHQEEEQDVFVVPTSFAQQSMWLENELDPGQATYHVVAAVRLAGALDRDALERGLNTVVARHEALHTVFELDDDGPVQVIGPAPVLTVGVTDVDPAAAEAAVAAEVRVPFDLERGPLVRLALLRTAPEEHIAVLTMHHIVTDGLSSAIFVAELAACYVAYHEGREPELPPLPIQYADFAVWQRENLTGAKLAALEEYWKGSLAGAPALTLATDRPHPAVPSAEGATHVFAVPAALVGEVEAFARAERVTAFMVFLTAFDVLLARYSGQRDITVVSPMAGRVRPEVENLIGFFVNPLLLRVDLDDALPARELLARVRATCAGAYEHQEFPFELALEILRAERGAPAGTPQAQAMLVLQNQPPVDLRAAGLAFEPLRADTRTAGYELALDLEPDGTGAYRAFLEYSRDLFDEATAKEMADAFVDVLAGIVADPAAPVDLAAVREPPRQRTVEPQPEPVAAEVAYRAPETPIEIELQEVFGELLSAGRVGMDDDFFVLGGDSLSLIQLRNRIRERFGVEFRVRDLTTRVDIATLAPMVLRRMLEQDPDASVKENP</sequence>
<dbReference type="SUPFAM" id="SSF52777">
    <property type="entry name" value="CoA-dependent acyltransferases"/>
    <property type="match status" value="2"/>
</dbReference>
<dbReference type="InterPro" id="IPR023213">
    <property type="entry name" value="CAT-like_dom_sf"/>
</dbReference>
<dbReference type="Gene3D" id="3.30.559.30">
    <property type="entry name" value="Nonribosomal peptide synthetase, condensation domain"/>
    <property type="match status" value="1"/>
</dbReference>
<dbReference type="RefSeq" id="WP_013228016.1">
    <property type="nucleotide sequence ID" value="NC_014318.1"/>
</dbReference>
<evidence type="ECO:0000256" key="2">
    <source>
        <dbReference type="ARBA" id="ARBA00022450"/>
    </source>
</evidence>
<dbReference type="SUPFAM" id="SSF47336">
    <property type="entry name" value="ACP-like"/>
    <property type="match status" value="1"/>
</dbReference>
<dbReference type="PROSITE" id="PS50075">
    <property type="entry name" value="CARRIER"/>
    <property type="match status" value="1"/>
</dbReference>
<keyword evidence="3" id="KW-0597">Phosphoprotein</keyword>
<dbReference type="InterPro" id="IPR020806">
    <property type="entry name" value="PKS_PP-bd"/>
</dbReference>
<dbReference type="CDD" id="cd19531">
    <property type="entry name" value="LCL_NRPS-like"/>
    <property type="match status" value="1"/>
</dbReference>
<gene>
    <name evidence="5" type="ordered locus">AMED_6230</name>
</gene>
<protein>
    <submittedName>
        <fullName evidence="5">Condensation domain-containing protein involved in non-ribosomal peptide synthesis</fullName>
    </submittedName>
</protein>
<dbReference type="KEGG" id="amd:AMED_6230"/>
<name>A0A0H3DAC9_AMYMU</name>
<dbReference type="GO" id="GO:0031177">
    <property type="term" value="F:phosphopantetheine binding"/>
    <property type="evidence" value="ECO:0007669"/>
    <property type="project" value="InterPro"/>
</dbReference>
<dbReference type="SMART" id="SM00823">
    <property type="entry name" value="PKS_PP"/>
    <property type="match status" value="1"/>
</dbReference>
<dbReference type="GeneID" id="92873891"/>
<dbReference type="AlphaFoldDB" id="A0A0H3DAC9"/>
<dbReference type="GO" id="GO:0043041">
    <property type="term" value="P:amino acid activation for nonribosomal peptide biosynthetic process"/>
    <property type="evidence" value="ECO:0007669"/>
    <property type="project" value="TreeGrafter"/>
</dbReference>
<evidence type="ECO:0000256" key="1">
    <source>
        <dbReference type="ARBA" id="ARBA00001957"/>
    </source>
</evidence>
<dbReference type="PATRIC" id="fig|749927.5.peg.6477"/>
<reference evidence="5 6" key="1">
    <citation type="journal article" date="2010" name="Cell Res.">
        <title>Complete genome sequence of the rifamycin SV-producing Amycolatopsis mediterranei U32 revealed its genetic characteristics in phylogeny and metabolism.</title>
        <authorList>
            <person name="Zhao W."/>
            <person name="Zhong Y."/>
            <person name="Yuan H."/>
            <person name="Wang J."/>
            <person name="Zheng H."/>
            <person name="Wang Y."/>
            <person name="Cen X."/>
            <person name="Xu F."/>
            <person name="Bai J."/>
            <person name="Han X."/>
            <person name="Lu G."/>
            <person name="Zhu Y."/>
            <person name="Shao Z."/>
            <person name="Yan H."/>
            <person name="Li C."/>
            <person name="Peng N."/>
            <person name="Zhang Z."/>
            <person name="Zhang Y."/>
            <person name="Lin W."/>
            <person name="Fan Y."/>
            <person name="Qin Z."/>
            <person name="Hu Y."/>
            <person name="Zhu B."/>
            <person name="Wang S."/>
            <person name="Ding X."/>
            <person name="Zhao G.P."/>
        </authorList>
    </citation>
    <scope>NUCLEOTIDE SEQUENCE [LARGE SCALE GENOMIC DNA]</scope>
    <source>
        <strain evidence="6">U-32</strain>
    </source>
</reference>
<evidence type="ECO:0000313" key="6">
    <source>
        <dbReference type="Proteomes" id="UP000000328"/>
    </source>
</evidence>
<dbReference type="GO" id="GO:0044550">
    <property type="term" value="P:secondary metabolite biosynthetic process"/>
    <property type="evidence" value="ECO:0007669"/>
    <property type="project" value="TreeGrafter"/>
</dbReference>
<proteinExistence type="predicted"/>
<dbReference type="InterPro" id="IPR036736">
    <property type="entry name" value="ACP-like_sf"/>
</dbReference>
<dbReference type="EMBL" id="CP002000">
    <property type="protein sequence ID" value="ADJ47965.1"/>
    <property type="molecule type" value="Genomic_DNA"/>
</dbReference>
<dbReference type="InterPro" id="IPR009081">
    <property type="entry name" value="PP-bd_ACP"/>
</dbReference>
<dbReference type="Proteomes" id="UP000000328">
    <property type="component" value="Chromosome"/>
</dbReference>
<dbReference type="GO" id="GO:0003824">
    <property type="term" value="F:catalytic activity"/>
    <property type="evidence" value="ECO:0007669"/>
    <property type="project" value="InterPro"/>
</dbReference>
<organism evidence="5 6">
    <name type="scientific">Amycolatopsis mediterranei (strain U-32)</name>
    <dbReference type="NCBI Taxonomy" id="749927"/>
    <lineage>
        <taxon>Bacteria</taxon>
        <taxon>Bacillati</taxon>
        <taxon>Actinomycetota</taxon>
        <taxon>Actinomycetes</taxon>
        <taxon>Pseudonocardiales</taxon>
        <taxon>Pseudonocardiaceae</taxon>
        <taxon>Amycolatopsis</taxon>
    </lineage>
</organism>
<accession>A0A0H3DAC9</accession>
<dbReference type="eggNOG" id="COG1020">
    <property type="taxonomic scope" value="Bacteria"/>
</dbReference>
<dbReference type="PANTHER" id="PTHR45527">
    <property type="entry name" value="NONRIBOSOMAL PEPTIDE SYNTHETASE"/>
    <property type="match status" value="1"/>
</dbReference>
<dbReference type="GO" id="GO:0008610">
    <property type="term" value="P:lipid biosynthetic process"/>
    <property type="evidence" value="ECO:0007669"/>
    <property type="project" value="UniProtKB-ARBA"/>
</dbReference>
<dbReference type="Pfam" id="PF00668">
    <property type="entry name" value="Condensation"/>
    <property type="match status" value="1"/>
</dbReference>
<dbReference type="Gene3D" id="3.30.559.10">
    <property type="entry name" value="Chloramphenicol acetyltransferase-like domain"/>
    <property type="match status" value="1"/>
</dbReference>
<dbReference type="Pfam" id="PF00550">
    <property type="entry name" value="PP-binding"/>
    <property type="match status" value="1"/>
</dbReference>
<comment type="cofactor">
    <cofactor evidence="1">
        <name>pantetheine 4'-phosphate</name>
        <dbReference type="ChEBI" id="CHEBI:47942"/>
    </cofactor>
</comment>
<evidence type="ECO:0000259" key="4">
    <source>
        <dbReference type="PROSITE" id="PS50075"/>
    </source>
</evidence>
<dbReference type="InterPro" id="IPR001242">
    <property type="entry name" value="Condensation_dom"/>
</dbReference>